<name>A0A3M8D1P1_9BACL</name>
<dbReference type="AlphaFoldDB" id="A0A3M8D1P1"/>
<protein>
    <submittedName>
        <fullName evidence="2">Photosystem reaction center subunit H</fullName>
    </submittedName>
</protein>
<accession>A0A3M8D1P1</accession>
<feature type="compositionally biased region" description="Low complexity" evidence="1">
    <location>
        <begin position="180"/>
        <end position="192"/>
    </location>
</feature>
<sequence length="249" mass="26792">MKQSKEVLGKPIISILAGKEIGKVKNFVINPDMRSIEFMVVQNDQWDFGIKAIPFKLVEGLGDYAVTIESENAVIDLADIPIANELLSKNIQIKGSRIISRKGQHFGQITEYYFDPETGKILGCVLDTPDAISVLPETAVITFGKEITVISDEGENPLVSDEAFRSGKADEQPAEALDVPVSSPEPAPSSSSDGLDLEELIGKTLSANLYDPSGELFAEEGTVITAEIVNQAKAMGSNKALELALKVAE</sequence>
<evidence type="ECO:0000313" key="2">
    <source>
        <dbReference type="EMBL" id="RNB81778.1"/>
    </source>
</evidence>
<comment type="caution">
    <text evidence="2">The sequence shown here is derived from an EMBL/GenBank/DDBJ whole genome shotgun (WGS) entry which is preliminary data.</text>
</comment>
<organism evidence="2 3">
    <name type="scientific">Brevibacillus nitrificans</name>
    <dbReference type="NCBI Taxonomy" id="651560"/>
    <lineage>
        <taxon>Bacteria</taxon>
        <taxon>Bacillati</taxon>
        <taxon>Bacillota</taxon>
        <taxon>Bacilli</taxon>
        <taxon>Bacillales</taxon>
        <taxon>Paenibacillaceae</taxon>
        <taxon>Brevibacillus</taxon>
    </lineage>
</organism>
<reference evidence="2 3" key="1">
    <citation type="submission" date="2018-10" db="EMBL/GenBank/DDBJ databases">
        <title>Phylogenomics of Brevibacillus.</title>
        <authorList>
            <person name="Dunlap C."/>
        </authorList>
    </citation>
    <scope>NUCLEOTIDE SEQUENCE [LARGE SCALE GENOMIC DNA]</scope>
    <source>
        <strain evidence="2 3">JCM 15774</strain>
    </source>
</reference>
<dbReference type="SUPFAM" id="SSF50346">
    <property type="entry name" value="PRC-barrel domain"/>
    <property type="match status" value="2"/>
</dbReference>
<gene>
    <name evidence="2" type="ORF">EDM59_21945</name>
</gene>
<feature type="region of interest" description="Disordered" evidence="1">
    <location>
        <begin position="163"/>
        <end position="195"/>
    </location>
</feature>
<evidence type="ECO:0000313" key="3">
    <source>
        <dbReference type="Proteomes" id="UP000269573"/>
    </source>
</evidence>
<dbReference type="RefSeq" id="WP_122925577.1">
    <property type="nucleotide sequence ID" value="NZ_JASWDI010000005.1"/>
</dbReference>
<dbReference type="InterPro" id="IPR011033">
    <property type="entry name" value="PRC_barrel-like_sf"/>
</dbReference>
<dbReference type="Proteomes" id="UP000269573">
    <property type="component" value="Unassembled WGS sequence"/>
</dbReference>
<proteinExistence type="predicted"/>
<keyword evidence="3" id="KW-1185">Reference proteome</keyword>
<evidence type="ECO:0000256" key="1">
    <source>
        <dbReference type="SAM" id="MobiDB-lite"/>
    </source>
</evidence>
<dbReference type="EMBL" id="RHHU01000014">
    <property type="protein sequence ID" value="RNB81778.1"/>
    <property type="molecule type" value="Genomic_DNA"/>
</dbReference>
<dbReference type="Gene3D" id="2.30.30.240">
    <property type="entry name" value="PRC-barrel domain"/>
    <property type="match status" value="2"/>
</dbReference>